<protein>
    <submittedName>
        <fullName evidence="2">Uncharacterized protein</fullName>
    </submittedName>
</protein>
<evidence type="ECO:0000313" key="2">
    <source>
        <dbReference type="EMBL" id="TCT35844.1"/>
    </source>
</evidence>
<reference evidence="2 3" key="1">
    <citation type="submission" date="2019-03" db="EMBL/GenBank/DDBJ databases">
        <title>Genomic analyses of the natural microbiome of Caenorhabditis elegans.</title>
        <authorList>
            <person name="Samuel B."/>
        </authorList>
    </citation>
    <scope>NUCLEOTIDE SEQUENCE [LARGE SCALE GENOMIC DNA]</scope>
    <source>
        <strain evidence="2 3">JUb102</strain>
    </source>
</reference>
<organism evidence="2 3">
    <name type="scientific">Providencia alcalifaciens</name>
    <dbReference type="NCBI Taxonomy" id="126385"/>
    <lineage>
        <taxon>Bacteria</taxon>
        <taxon>Pseudomonadati</taxon>
        <taxon>Pseudomonadota</taxon>
        <taxon>Gammaproteobacteria</taxon>
        <taxon>Enterobacterales</taxon>
        <taxon>Morganellaceae</taxon>
        <taxon>Providencia</taxon>
    </lineage>
</organism>
<proteinExistence type="predicted"/>
<accession>A0A4R3NLF8</accession>
<name>A0A4R3NLF8_9GAMM</name>
<comment type="caution">
    <text evidence="2">The sequence shown here is derived from an EMBL/GenBank/DDBJ whole genome shotgun (WGS) entry which is preliminary data.</text>
</comment>
<feature type="chain" id="PRO_5020729247" evidence="1">
    <location>
        <begin position="17"/>
        <end position="107"/>
    </location>
</feature>
<evidence type="ECO:0000313" key="3">
    <source>
        <dbReference type="Proteomes" id="UP000295055"/>
    </source>
</evidence>
<evidence type="ECO:0000256" key="1">
    <source>
        <dbReference type="SAM" id="SignalP"/>
    </source>
</evidence>
<feature type="signal peptide" evidence="1">
    <location>
        <begin position="1"/>
        <end position="16"/>
    </location>
</feature>
<dbReference type="EMBL" id="SMAS01000003">
    <property type="protein sequence ID" value="TCT35844.1"/>
    <property type="molecule type" value="Genomic_DNA"/>
</dbReference>
<gene>
    <name evidence="2" type="ORF">EC835_103300</name>
</gene>
<sequence length="107" mass="11767">MGIGAILFLFAHMSFAAVLCDPVGKIRIEIDGDNVCFSTTPIPECPIYALPATTSKLKVGFHCLINDDSINLSDDNFIDKVVKELSNKEIDYYNIVTMDDSCSCLLN</sequence>
<dbReference type="Proteomes" id="UP000295055">
    <property type="component" value="Unassembled WGS sequence"/>
</dbReference>
<dbReference type="AlphaFoldDB" id="A0A4R3NLF8"/>
<keyword evidence="1" id="KW-0732">Signal</keyword>